<dbReference type="VEuPathDB" id="VectorBase:GPPI035239"/>
<evidence type="ECO:0000313" key="3">
    <source>
        <dbReference type="Proteomes" id="UP000092460"/>
    </source>
</evidence>
<name>A0A1B0BN17_9MUSC</name>
<dbReference type="STRING" id="67801.A0A1B0BN17"/>
<dbReference type="InterPro" id="IPR003395">
    <property type="entry name" value="RecF/RecN/SMC_N"/>
</dbReference>
<dbReference type="Pfam" id="PF02463">
    <property type="entry name" value="SMC_N"/>
    <property type="match status" value="1"/>
</dbReference>
<dbReference type="SUPFAM" id="SSF52540">
    <property type="entry name" value="P-loop containing nucleoside triphosphate hydrolases"/>
    <property type="match status" value="1"/>
</dbReference>
<dbReference type="Gene3D" id="3.40.50.300">
    <property type="entry name" value="P-loop containing nucleotide triphosphate hydrolases"/>
    <property type="match status" value="1"/>
</dbReference>
<dbReference type="EMBL" id="JXJN01017168">
    <property type="status" value="NOT_ANNOTATED_CDS"/>
    <property type="molecule type" value="Genomic_DNA"/>
</dbReference>
<keyword evidence="3" id="KW-1185">Reference proteome</keyword>
<dbReference type="InterPro" id="IPR027417">
    <property type="entry name" value="P-loop_NTPase"/>
</dbReference>
<reference evidence="3" key="1">
    <citation type="submission" date="2015-01" db="EMBL/GenBank/DDBJ databases">
        <authorList>
            <person name="Aksoy S."/>
            <person name="Warren W."/>
            <person name="Wilson R.K."/>
        </authorList>
    </citation>
    <scope>NUCLEOTIDE SEQUENCE [LARGE SCALE GENOMIC DNA]</scope>
    <source>
        <strain evidence="3">IAEA</strain>
    </source>
</reference>
<dbReference type="AlphaFoldDB" id="A0A1B0BN17"/>
<evidence type="ECO:0000259" key="1">
    <source>
        <dbReference type="Pfam" id="PF02463"/>
    </source>
</evidence>
<evidence type="ECO:0000313" key="2">
    <source>
        <dbReference type="EnsemblMetazoa" id="GPPI035239-PA"/>
    </source>
</evidence>
<protein>
    <recommendedName>
        <fullName evidence="1">RecF/RecN/SMC N-terminal domain-containing protein</fullName>
    </recommendedName>
</protein>
<proteinExistence type="predicted"/>
<sequence>MESKKEKINALITDCSNGTLSTNIEYKTMNARFDSKESLGKLSGGERSLVDLSLVLAMLKFSPAPLYILDEVDTALDISHTQRISNMLKTHFTSSQFIIVSLKDANVLFSTKFEEGISRNA</sequence>
<feature type="domain" description="RecF/RecN/SMC N-terminal" evidence="1">
    <location>
        <begin position="41"/>
        <end position="106"/>
    </location>
</feature>
<reference evidence="2" key="2">
    <citation type="submission" date="2020-05" db="UniProtKB">
        <authorList>
            <consortium name="EnsemblMetazoa"/>
        </authorList>
    </citation>
    <scope>IDENTIFICATION</scope>
    <source>
        <strain evidence="2">IAEA</strain>
    </source>
</reference>
<dbReference type="EnsemblMetazoa" id="GPPI035239-RA">
    <property type="protein sequence ID" value="GPPI035239-PA"/>
    <property type="gene ID" value="GPPI035239"/>
</dbReference>
<dbReference type="PANTHER" id="PTHR43977">
    <property type="entry name" value="STRUCTURAL MAINTENANCE OF CHROMOSOMES PROTEIN 3"/>
    <property type="match status" value="1"/>
</dbReference>
<accession>A0A1B0BN17</accession>
<organism evidence="2 3">
    <name type="scientific">Glossina palpalis gambiensis</name>
    <dbReference type="NCBI Taxonomy" id="67801"/>
    <lineage>
        <taxon>Eukaryota</taxon>
        <taxon>Metazoa</taxon>
        <taxon>Ecdysozoa</taxon>
        <taxon>Arthropoda</taxon>
        <taxon>Hexapoda</taxon>
        <taxon>Insecta</taxon>
        <taxon>Pterygota</taxon>
        <taxon>Neoptera</taxon>
        <taxon>Endopterygota</taxon>
        <taxon>Diptera</taxon>
        <taxon>Brachycera</taxon>
        <taxon>Muscomorpha</taxon>
        <taxon>Hippoboscoidea</taxon>
        <taxon>Glossinidae</taxon>
        <taxon>Glossina</taxon>
    </lineage>
</organism>
<dbReference type="Proteomes" id="UP000092460">
    <property type="component" value="Unassembled WGS sequence"/>
</dbReference>